<evidence type="ECO:0000313" key="3">
    <source>
        <dbReference type="Proteomes" id="UP001164305"/>
    </source>
</evidence>
<gene>
    <name evidence="2" type="ORF">BRM3_11040</name>
</gene>
<feature type="compositionally biased region" description="Low complexity" evidence="1">
    <location>
        <begin position="90"/>
        <end position="99"/>
    </location>
</feature>
<sequence length="135" mass="13740">MKKLILVIGLAVGFVLGSRMGRGPYNKLEQTARQFADDPRVQEKVEQARDTAATTAREVASTVKEKAPEVAETAKKKAGDAADAAKDKAGQAAGTAKKAASSHGDASTAPAADTEGREAASSGGDAQVGEGKVES</sequence>
<name>A0ABY6FZK2_9MICO</name>
<proteinExistence type="predicted"/>
<feature type="compositionally biased region" description="Basic and acidic residues" evidence="1">
    <location>
        <begin position="35"/>
        <end position="49"/>
    </location>
</feature>
<evidence type="ECO:0000256" key="1">
    <source>
        <dbReference type="SAM" id="MobiDB-lite"/>
    </source>
</evidence>
<dbReference type="EMBL" id="CP107020">
    <property type="protein sequence ID" value="UYG16149.1"/>
    <property type="molecule type" value="Genomic_DNA"/>
</dbReference>
<evidence type="ECO:0000313" key="2">
    <source>
        <dbReference type="EMBL" id="UYG16149.1"/>
    </source>
</evidence>
<organism evidence="2 3">
    <name type="scientific">Brachybacterium huguangmaarense</name>
    <dbReference type="NCBI Taxonomy" id="1652028"/>
    <lineage>
        <taxon>Bacteria</taxon>
        <taxon>Bacillati</taxon>
        <taxon>Actinomycetota</taxon>
        <taxon>Actinomycetes</taxon>
        <taxon>Micrococcales</taxon>
        <taxon>Dermabacteraceae</taxon>
        <taxon>Brachybacterium</taxon>
    </lineage>
</organism>
<accession>A0ABY6FZK2</accession>
<protein>
    <recommendedName>
        <fullName evidence="4">YtxH domain-containing protein</fullName>
    </recommendedName>
</protein>
<dbReference type="RefSeq" id="WP_263593362.1">
    <property type="nucleotide sequence ID" value="NZ_CP107020.1"/>
</dbReference>
<feature type="region of interest" description="Disordered" evidence="1">
    <location>
        <begin position="33"/>
        <end position="135"/>
    </location>
</feature>
<reference evidence="2" key="1">
    <citation type="submission" date="2022-10" db="EMBL/GenBank/DDBJ databases">
        <title>Whole-Genome Sequencing of Brachybacterium huguangmaarense BRM-3, Isolated from Betula schmidtii.</title>
        <authorList>
            <person name="Haam D."/>
        </authorList>
    </citation>
    <scope>NUCLEOTIDE SEQUENCE</scope>
    <source>
        <strain evidence="2">BRM-3</strain>
    </source>
</reference>
<dbReference type="Proteomes" id="UP001164305">
    <property type="component" value="Chromosome"/>
</dbReference>
<evidence type="ECO:0008006" key="4">
    <source>
        <dbReference type="Google" id="ProtNLM"/>
    </source>
</evidence>
<feature type="compositionally biased region" description="Basic and acidic residues" evidence="1">
    <location>
        <begin position="63"/>
        <end position="89"/>
    </location>
</feature>
<keyword evidence="3" id="KW-1185">Reference proteome</keyword>